<dbReference type="GeneID" id="8769641"/>
<protein>
    <submittedName>
        <fullName evidence="1">Uncharacterized protein</fullName>
    </submittedName>
</protein>
<name>D3E4I0_METRM</name>
<keyword evidence="2" id="KW-1185">Reference proteome</keyword>
<proteinExistence type="predicted"/>
<dbReference type="AlphaFoldDB" id="D3E4I0"/>
<dbReference type="Proteomes" id="UP000008680">
    <property type="component" value="Chromosome"/>
</dbReference>
<dbReference type="OrthoDB" id="380605at2157"/>
<dbReference type="RefSeq" id="WP_012954832.1">
    <property type="nucleotide sequence ID" value="NC_013790.1"/>
</dbReference>
<dbReference type="EMBL" id="CP001719">
    <property type="protein sequence ID" value="ADC45876.1"/>
    <property type="molecule type" value="Genomic_DNA"/>
</dbReference>
<dbReference type="HOGENOM" id="CLU_1169279_0_0_2"/>
<organism evidence="1 2">
    <name type="scientific">Methanobrevibacter ruminantium (strain ATCC 35063 / DSM 1093 / JCM 13430 / OCM 146 / M1)</name>
    <name type="common">Methanobacterium ruminantium</name>
    <dbReference type="NCBI Taxonomy" id="634498"/>
    <lineage>
        <taxon>Archaea</taxon>
        <taxon>Methanobacteriati</taxon>
        <taxon>Methanobacteriota</taxon>
        <taxon>Methanomada group</taxon>
        <taxon>Methanobacteria</taxon>
        <taxon>Methanobacteriales</taxon>
        <taxon>Methanobacteriaceae</taxon>
        <taxon>Methanobrevibacter</taxon>
    </lineage>
</organism>
<accession>D3E4I0</accession>
<dbReference type="PATRIC" id="fig|634498.28.peg.25"/>
<gene>
    <name evidence="1" type="ordered locus">mru_0024</name>
</gene>
<evidence type="ECO:0000313" key="1">
    <source>
        <dbReference type="EMBL" id="ADC45876.1"/>
    </source>
</evidence>
<sequence>MGQDGFKNEDLMLEALNNKKFMDLNDNLKQMILDMYGEEISQDFIIKAYKKGGVNKTDLTIDINSQNFNVSIKKGTGNSVHQEKLEEFVSFLKEEYGISNVLSDDIRFFIWGDGTLDGTGEVSDRLSASEFRKQFPEKIRNIREFFYTVKRDLIERFVIKGPKSKSRPDFIYYGTPDKGIIVESQSVIDWLSDDKNEKSSSPIPIGRLTFQAWNRNINGGDKSENKRGVIQLKWSSVGKDLVKIYKEKKDDK</sequence>
<evidence type="ECO:0000313" key="2">
    <source>
        <dbReference type="Proteomes" id="UP000008680"/>
    </source>
</evidence>
<dbReference type="KEGG" id="mru:mru_0024"/>
<reference evidence="1 2" key="1">
    <citation type="journal article" date="2010" name="PLoS ONE">
        <title>The genome sequence of the rumen methanogen Methanobrevibacter ruminantium reveals new possibilities for controlling ruminant methane emissions.</title>
        <authorList>
            <person name="Leahy S.C."/>
            <person name="Kelly W.J."/>
            <person name="Altermann E."/>
            <person name="Ronimus R.S."/>
            <person name="Yeoman C.J."/>
            <person name="Pacheco D.M."/>
            <person name="Li D."/>
            <person name="Kong Z."/>
            <person name="McTavish S."/>
            <person name="Sang C."/>
            <person name="Lambie S.C."/>
            <person name="Janssen P.H."/>
            <person name="Dey D."/>
            <person name="Attwood G.T."/>
        </authorList>
    </citation>
    <scope>NUCLEOTIDE SEQUENCE [LARGE SCALE GENOMIC DNA]</scope>
    <source>
        <strain evidence="2">ATCC 35063 / DSM 1093 / JCM 13430 / OCM 146 / M1</strain>
    </source>
</reference>
<dbReference type="STRING" id="634498.mru_0024"/>